<gene>
    <name evidence="2" type="ORF">ACFQBT_19135</name>
</gene>
<sequence>MGEAEVEGVGDPVAAYAVAPPPIIATVASAPVAMTVCFLMILTLSESTASGVPASSVPHCDAQIQGMRADCQDPVKIAGILDR</sequence>
<dbReference type="RefSeq" id="WP_377825204.1">
    <property type="nucleotide sequence ID" value="NZ_JBHSWJ010000002.1"/>
</dbReference>
<reference evidence="3" key="1">
    <citation type="journal article" date="2019" name="Int. J. Syst. Evol. Microbiol.">
        <title>The Global Catalogue of Microorganisms (GCM) 10K type strain sequencing project: providing services to taxonomists for standard genome sequencing and annotation.</title>
        <authorList>
            <consortium name="The Broad Institute Genomics Platform"/>
            <consortium name="The Broad Institute Genome Sequencing Center for Infectious Disease"/>
            <person name="Wu L."/>
            <person name="Ma J."/>
        </authorList>
    </citation>
    <scope>NUCLEOTIDE SEQUENCE [LARGE SCALE GENOMIC DNA]</scope>
    <source>
        <strain evidence="3">NBRC 106593</strain>
    </source>
</reference>
<dbReference type="EMBL" id="JBHSWJ010000002">
    <property type="protein sequence ID" value="MFC6715827.1"/>
    <property type="molecule type" value="Genomic_DNA"/>
</dbReference>
<accession>A0ABW2AXR6</accession>
<protein>
    <submittedName>
        <fullName evidence="2">Uncharacterized protein</fullName>
    </submittedName>
</protein>
<keyword evidence="1" id="KW-0812">Transmembrane</keyword>
<organism evidence="2 3">
    <name type="scientific">Branchiibius cervicis</name>
    <dbReference type="NCBI Taxonomy" id="908252"/>
    <lineage>
        <taxon>Bacteria</taxon>
        <taxon>Bacillati</taxon>
        <taxon>Actinomycetota</taxon>
        <taxon>Actinomycetes</taxon>
        <taxon>Micrococcales</taxon>
        <taxon>Dermacoccaceae</taxon>
        <taxon>Branchiibius</taxon>
    </lineage>
</organism>
<evidence type="ECO:0000313" key="2">
    <source>
        <dbReference type="EMBL" id="MFC6715827.1"/>
    </source>
</evidence>
<keyword evidence="1" id="KW-1133">Transmembrane helix</keyword>
<dbReference type="Proteomes" id="UP001596356">
    <property type="component" value="Unassembled WGS sequence"/>
</dbReference>
<keyword evidence="3" id="KW-1185">Reference proteome</keyword>
<name>A0ABW2AXR6_9MICO</name>
<comment type="caution">
    <text evidence="2">The sequence shown here is derived from an EMBL/GenBank/DDBJ whole genome shotgun (WGS) entry which is preliminary data.</text>
</comment>
<keyword evidence="1" id="KW-0472">Membrane</keyword>
<evidence type="ECO:0000256" key="1">
    <source>
        <dbReference type="SAM" id="Phobius"/>
    </source>
</evidence>
<proteinExistence type="predicted"/>
<feature type="transmembrane region" description="Helical" evidence="1">
    <location>
        <begin position="23"/>
        <end position="44"/>
    </location>
</feature>
<evidence type="ECO:0000313" key="3">
    <source>
        <dbReference type="Proteomes" id="UP001596356"/>
    </source>
</evidence>